<dbReference type="InterPro" id="IPR000847">
    <property type="entry name" value="LysR_HTH_N"/>
</dbReference>
<dbReference type="Gene3D" id="1.10.10.10">
    <property type="entry name" value="Winged helix-like DNA-binding domain superfamily/Winged helix DNA-binding domain"/>
    <property type="match status" value="1"/>
</dbReference>
<dbReference type="Proteomes" id="UP001597349">
    <property type="component" value="Unassembled WGS sequence"/>
</dbReference>
<dbReference type="InterPro" id="IPR005119">
    <property type="entry name" value="LysR_subst-bd"/>
</dbReference>
<keyword evidence="2" id="KW-0805">Transcription regulation</keyword>
<evidence type="ECO:0000259" key="5">
    <source>
        <dbReference type="PROSITE" id="PS50931"/>
    </source>
</evidence>
<proteinExistence type="inferred from homology"/>
<dbReference type="InterPro" id="IPR036390">
    <property type="entry name" value="WH_DNA-bd_sf"/>
</dbReference>
<feature type="domain" description="HTH lysR-type" evidence="5">
    <location>
        <begin position="9"/>
        <end position="66"/>
    </location>
</feature>
<evidence type="ECO:0000256" key="1">
    <source>
        <dbReference type="ARBA" id="ARBA00009437"/>
    </source>
</evidence>
<evidence type="ECO:0000256" key="4">
    <source>
        <dbReference type="ARBA" id="ARBA00023163"/>
    </source>
</evidence>
<evidence type="ECO:0000256" key="2">
    <source>
        <dbReference type="ARBA" id="ARBA00023015"/>
    </source>
</evidence>
<name>A0ABW4WIX0_9HYPH</name>
<dbReference type="CDD" id="cd08432">
    <property type="entry name" value="PBP2_GcdR_TrpI_HvrB_AmpR_like"/>
    <property type="match status" value="1"/>
</dbReference>
<evidence type="ECO:0000313" key="6">
    <source>
        <dbReference type="EMBL" id="MFD2055908.1"/>
    </source>
</evidence>
<evidence type="ECO:0000313" key="7">
    <source>
        <dbReference type="Proteomes" id="UP001597349"/>
    </source>
</evidence>
<keyword evidence="7" id="KW-1185">Reference proteome</keyword>
<keyword evidence="3" id="KW-0238">DNA-binding</keyword>
<dbReference type="Pfam" id="PF00126">
    <property type="entry name" value="HTH_1"/>
    <property type="match status" value="1"/>
</dbReference>
<dbReference type="Pfam" id="PF03466">
    <property type="entry name" value="LysR_substrate"/>
    <property type="match status" value="1"/>
</dbReference>
<sequence>MASLRHLLPSANGLVAFEAAGRLLNFTAAAKELGLSQAAVSLSIIRLEEQFGTKLFVRRHRKVELTEPGARFFADVTFGLSHIQKSAERLKASAGGNHVTLSASTAFATLWIVPRLQRFREELPGIELRIQTSDRDLDLAAEGIPLGIRGGDDDDWPDYRLLPMAPEEIYPLCSPSYLARYGTPQTIEDLCRHRLIHLDEPHRPAVTWPDWLAAAGVDGTLAPQGLRINDYVSVIQSVVEGHGIALGWAHLTDRLVSTGTLIRLTNHIHRTGKSFNVAWPKTLEVTGHVASVRDWLVKQSAH</sequence>
<organism evidence="6 7">
    <name type="scientific">Mesorhizobium calcicola</name>
    <dbReference type="NCBI Taxonomy" id="1300310"/>
    <lineage>
        <taxon>Bacteria</taxon>
        <taxon>Pseudomonadati</taxon>
        <taxon>Pseudomonadota</taxon>
        <taxon>Alphaproteobacteria</taxon>
        <taxon>Hyphomicrobiales</taxon>
        <taxon>Phyllobacteriaceae</taxon>
        <taxon>Mesorhizobium</taxon>
    </lineage>
</organism>
<comment type="caution">
    <text evidence="6">The sequence shown here is derived from an EMBL/GenBank/DDBJ whole genome shotgun (WGS) entry which is preliminary data.</text>
</comment>
<dbReference type="SUPFAM" id="SSF46785">
    <property type="entry name" value="Winged helix' DNA-binding domain"/>
    <property type="match status" value="1"/>
</dbReference>
<dbReference type="PANTHER" id="PTHR30537:SF74">
    <property type="entry name" value="HTH-TYPE TRANSCRIPTIONAL REGULATOR TRPI"/>
    <property type="match status" value="1"/>
</dbReference>
<dbReference type="InterPro" id="IPR058163">
    <property type="entry name" value="LysR-type_TF_proteobact-type"/>
</dbReference>
<dbReference type="PANTHER" id="PTHR30537">
    <property type="entry name" value="HTH-TYPE TRANSCRIPTIONAL REGULATOR"/>
    <property type="match status" value="1"/>
</dbReference>
<dbReference type="Gene3D" id="3.40.190.10">
    <property type="entry name" value="Periplasmic binding protein-like II"/>
    <property type="match status" value="2"/>
</dbReference>
<dbReference type="InterPro" id="IPR036388">
    <property type="entry name" value="WH-like_DNA-bd_sf"/>
</dbReference>
<dbReference type="PROSITE" id="PS50931">
    <property type="entry name" value="HTH_LYSR"/>
    <property type="match status" value="1"/>
</dbReference>
<dbReference type="EMBL" id="JBHUGY010000035">
    <property type="protein sequence ID" value="MFD2055908.1"/>
    <property type="molecule type" value="Genomic_DNA"/>
</dbReference>
<gene>
    <name evidence="6" type="ORF">ACFSQT_23430</name>
</gene>
<dbReference type="PRINTS" id="PR00039">
    <property type="entry name" value="HTHLYSR"/>
</dbReference>
<reference evidence="7" key="1">
    <citation type="journal article" date="2019" name="Int. J. Syst. Evol. Microbiol.">
        <title>The Global Catalogue of Microorganisms (GCM) 10K type strain sequencing project: providing services to taxonomists for standard genome sequencing and annotation.</title>
        <authorList>
            <consortium name="The Broad Institute Genomics Platform"/>
            <consortium name="The Broad Institute Genome Sequencing Center for Infectious Disease"/>
            <person name="Wu L."/>
            <person name="Ma J."/>
        </authorList>
    </citation>
    <scope>NUCLEOTIDE SEQUENCE [LARGE SCALE GENOMIC DNA]</scope>
    <source>
        <strain evidence="7">CGMCC 1.16226</strain>
    </source>
</reference>
<keyword evidence="4" id="KW-0804">Transcription</keyword>
<evidence type="ECO:0000256" key="3">
    <source>
        <dbReference type="ARBA" id="ARBA00023125"/>
    </source>
</evidence>
<protein>
    <submittedName>
        <fullName evidence="6">LysR substrate-binding domain-containing protein</fullName>
    </submittedName>
</protein>
<dbReference type="SUPFAM" id="SSF53850">
    <property type="entry name" value="Periplasmic binding protein-like II"/>
    <property type="match status" value="1"/>
</dbReference>
<accession>A0ABW4WIX0</accession>
<comment type="similarity">
    <text evidence="1">Belongs to the LysR transcriptional regulatory family.</text>
</comment>
<dbReference type="RefSeq" id="WP_379022598.1">
    <property type="nucleotide sequence ID" value="NZ_JBHUGY010000035.1"/>
</dbReference>